<feature type="region of interest" description="Disordered" evidence="2">
    <location>
        <begin position="865"/>
        <end position="887"/>
    </location>
</feature>
<feature type="region of interest" description="Disordered" evidence="2">
    <location>
        <begin position="674"/>
        <end position="733"/>
    </location>
</feature>
<evidence type="ECO:0000313" key="5">
    <source>
        <dbReference type="Proteomes" id="UP001154078"/>
    </source>
</evidence>
<dbReference type="OrthoDB" id="6776866at2759"/>
<sequence length="1125" mass="124606">MKLFVLSLFLTCALCAVVPQNDELDLGNRKSESPEEALDQSRKAERQEVDPAGDVGKPDGIPDSEMHDVLDLSDTETVSVGLEAQSTGDLSSSQLRKREISPMVTMGAPMLGSRFGGDDNDNDNESEPRYLHTLAAIKPGKHLDLICRLLGIKEKDDIEKVLLLAKSKTKIPPILVTTENIGDEENRLIDAMNKALDDAAEAKKKLNPNEIDNVVEEFLDKMRAEQQQQTQQQSPMMESRLGAEEPEELENIEPEPEAKPKKSLVETIKERLSSRMPNLKLNKFQKTETPQFVDGPIVQPQATLDYDDNDNDQDVGGPRTIERNNFNINNPEQALQNLKDQVSSAQNNQDLETAKSLLERIQKMVSEIESNRESEETKRKLSLIEDTLKSPNNEEVGAAPEMDNRVGEAPIEAQPEVPNVPTAMEEPNRVKIAVQELKKFPQAVIDTAQKALHSVDENNLGQLMSPSKTLSDAANLAQKPTLASRLASNKIAQPTFVKPETIVGAAQQKPLSLLGSRFAKPSLGTMQKPGLLGSIIKPVLGKTNEAKNQPILGARMSETSDKNAIESGKKPDLFENLKTKLKSAKPAIELKKPIFSKAVSSAEKPTTTSETSGSDILQMIKKNTDEAIQKQAEILKKTHEENMQKQADLMKKHEESRQNILKSIKEKISTLPDLTKPKSMNQIKPSTPGSVPAEKTSFVSSPPVIQPQEEVPEINQRNNFEDSTLGSANPEGDKKADSEVYFVGDGVKLPLKMMPGDEGSVHLSVDMDKLCSCGNVTCPKKRDIAAVLGTILEKEAELKDELDTTSHHGISAKVARSTDKLIKELENAGFEVEQRIVMLPKENVTVPIFKDIEKAGDVVTDNPKNQIGKVPYEDNTNDYVTPVKPNGPKIEQVSWEDLMKQTSSEEQKSGFNKDEKNLLNILLEAETTDAAKLKNKKIIIEPLPLRKIMEEVKKHDQKKENIDAVPPSTEKIVETSTGLPSQDVLIATTEKYIPIVTQKVTKTEEKKNPTEIPPESTTIVKRMADFSVFDTQKDKLSVPNDVSKFSEKYDDKLKVKPYKVAKLEKELNHVQNELKAEVGDSLMKTEKLVENGAINVLQNHDKNVQKDLSLMGNILSFMKGFANDT</sequence>
<feature type="compositionally biased region" description="Polar residues" evidence="2">
    <location>
        <begin position="678"/>
        <end position="689"/>
    </location>
</feature>
<name>A0A9P0FJB0_BRAAE</name>
<evidence type="ECO:0000313" key="4">
    <source>
        <dbReference type="EMBL" id="CAH0556808.1"/>
    </source>
</evidence>
<protein>
    <submittedName>
        <fullName evidence="4">Uncharacterized protein</fullName>
    </submittedName>
</protein>
<organism evidence="4 5">
    <name type="scientific">Brassicogethes aeneus</name>
    <name type="common">Rape pollen beetle</name>
    <name type="synonym">Meligethes aeneus</name>
    <dbReference type="NCBI Taxonomy" id="1431903"/>
    <lineage>
        <taxon>Eukaryota</taxon>
        <taxon>Metazoa</taxon>
        <taxon>Ecdysozoa</taxon>
        <taxon>Arthropoda</taxon>
        <taxon>Hexapoda</taxon>
        <taxon>Insecta</taxon>
        <taxon>Pterygota</taxon>
        <taxon>Neoptera</taxon>
        <taxon>Endopterygota</taxon>
        <taxon>Coleoptera</taxon>
        <taxon>Polyphaga</taxon>
        <taxon>Cucujiformia</taxon>
        <taxon>Nitidulidae</taxon>
        <taxon>Meligethinae</taxon>
        <taxon>Brassicogethes</taxon>
    </lineage>
</organism>
<keyword evidence="3" id="KW-0732">Signal</keyword>
<evidence type="ECO:0000256" key="3">
    <source>
        <dbReference type="SAM" id="SignalP"/>
    </source>
</evidence>
<accession>A0A9P0FJB0</accession>
<feature type="signal peptide" evidence="3">
    <location>
        <begin position="1"/>
        <end position="15"/>
    </location>
</feature>
<evidence type="ECO:0000256" key="2">
    <source>
        <dbReference type="SAM" id="MobiDB-lite"/>
    </source>
</evidence>
<feature type="compositionally biased region" description="Polar residues" evidence="2">
    <location>
        <begin position="715"/>
        <end position="727"/>
    </location>
</feature>
<feature type="region of interest" description="Disordered" evidence="2">
    <location>
        <begin position="24"/>
        <end position="67"/>
    </location>
</feature>
<feature type="region of interest" description="Disordered" evidence="2">
    <location>
        <begin position="223"/>
        <end position="263"/>
    </location>
</feature>
<feature type="chain" id="PRO_5040156463" evidence="3">
    <location>
        <begin position="16"/>
        <end position="1125"/>
    </location>
</feature>
<proteinExistence type="predicted"/>
<keyword evidence="1" id="KW-0175">Coiled coil</keyword>
<feature type="compositionally biased region" description="Acidic residues" evidence="2">
    <location>
        <begin position="244"/>
        <end position="255"/>
    </location>
</feature>
<dbReference type="Proteomes" id="UP001154078">
    <property type="component" value="Chromosome 5"/>
</dbReference>
<keyword evidence="5" id="KW-1185">Reference proteome</keyword>
<feature type="coiled-coil region" evidence="1">
    <location>
        <begin position="328"/>
        <end position="378"/>
    </location>
</feature>
<evidence type="ECO:0000256" key="1">
    <source>
        <dbReference type="SAM" id="Coils"/>
    </source>
</evidence>
<feature type="compositionally biased region" description="Basic and acidic residues" evidence="2">
    <location>
        <begin position="26"/>
        <end position="49"/>
    </location>
</feature>
<reference evidence="4" key="1">
    <citation type="submission" date="2021-12" db="EMBL/GenBank/DDBJ databases">
        <authorList>
            <person name="King R."/>
        </authorList>
    </citation>
    <scope>NUCLEOTIDE SEQUENCE</scope>
</reference>
<gene>
    <name evidence="4" type="ORF">MELIAE_LOCUS7675</name>
</gene>
<dbReference type="AlphaFoldDB" id="A0A9P0FJB0"/>
<dbReference type="EMBL" id="OV121136">
    <property type="protein sequence ID" value="CAH0556808.1"/>
    <property type="molecule type" value="Genomic_DNA"/>
</dbReference>